<dbReference type="OrthoDB" id="428111at2759"/>
<feature type="compositionally biased region" description="Polar residues" evidence="1">
    <location>
        <begin position="48"/>
        <end position="70"/>
    </location>
</feature>
<evidence type="ECO:0000313" key="3">
    <source>
        <dbReference type="Proteomes" id="UP000663891"/>
    </source>
</evidence>
<organism evidence="2 3">
    <name type="scientific">Adineta steineri</name>
    <dbReference type="NCBI Taxonomy" id="433720"/>
    <lineage>
        <taxon>Eukaryota</taxon>
        <taxon>Metazoa</taxon>
        <taxon>Spiralia</taxon>
        <taxon>Gnathifera</taxon>
        <taxon>Rotifera</taxon>
        <taxon>Eurotatoria</taxon>
        <taxon>Bdelloidea</taxon>
        <taxon>Adinetida</taxon>
        <taxon>Adinetidae</taxon>
        <taxon>Adineta</taxon>
    </lineage>
</organism>
<dbReference type="EMBL" id="CAJNON010001324">
    <property type="protein sequence ID" value="CAF1452257.1"/>
    <property type="molecule type" value="Genomic_DNA"/>
</dbReference>
<feature type="region of interest" description="Disordered" evidence="1">
    <location>
        <begin position="1"/>
        <end position="83"/>
    </location>
</feature>
<protein>
    <submittedName>
        <fullName evidence="2">Uncharacterized protein</fullName>
    </submittedName>
</protein>
<reference evidence="2" key="1">
    <citation type="submission" date="2021-02" db="EMBL/GenBank/DDBJ databases">
        <authorList>
            <person name="Nowell W R."/>
        </authorList>
    </citation>
    <scope>NUCLEOTIDE SEQUENCE</scope>
</reference>
<sequence length="83" mass="9127">MDSLGEENMITSWTSSSDDTNPESISTSAAADKNQHEKINIEQEHLSSEGSIFSDSDIQQQDETNTSPSVNFERGPSFFTPNV</sequence>
<name>A0A815PNF0_9BILA</name>
<comment type="caution">
    <text evidence="2">The sequence shown here is derived from an EMBL/GenBank/DDBJ whole genome shotgun (WGS) entry which is preliminary data.</text>
</comment>
<dbReference type="Proteomes" id="UP000663891">
    <property type="component" value="Unassembled WGS sequence"/>
</dbReference>
<feature type="compositionally biased region" description="Polar residues" evidence="1">
    <location>
        <begin position="9"/>
        <end position="29"/>
    </location>
</feature>
<accession>A0A815PNF0</accession>
<gene>
    <name evidence="2" type="ORF">VCS650_LOCUS39546</name>
</gene>
<evidence type="ECO:0000256" key="1">
    <source>
        <dbReference type="SAM" id="MobiDB-lite"/>
    </source>
</evidence>
<feature type="compositionally biased region" description="Basic and acidic residues" evidence="1">
    <location>
        <begin position="33"/>
        <end position="47"/>
    </location>
</feature>
<evidence type="ECO:0000313" key="2">
    <source>
        <dbReference type="EMBL" id="CAF1452257.1"/>
    </source>
</evidence>
<proteinExistence type="predicted"/>
<dbReference type="AlphaFoldDB" id="A0A815PNF0"/>